<evidence type="ECO:0000256" key="8">
    <source>
        <dbReference type="PROSITE-ProRule" id="PRU00169"/>
    </source>
</evidence>
<dbReference type="InterPro" id="IPR039420">
    <property type="entry name" value="WalR-like"/>
</dbReference>
<evidence type="ECO:0000313" key="12">
    <source>
        <dbReference type="EMBL" id="NDO70546.1"/>
    </source>
</evidence>
<dbReference type="Pfam" id="PF00072">
    <property type="entry name" value="Response_reg"/>
    <property type="match status" value="1"/>
</dbReference>
<protein>
    <recommendedName>
        <fullName evidence="1">Stage 0 sporulation protein A homolog</fullName>
    </recommendedName>
</protein>
<evidence type="ECO:0000256" key="9">
    <source>
        <dbReference type="PROSITE-ProRule" id="PRU01091"/>
    </source>
</evidence>
<dbReference type="PANTHER" id="PTHR48111:SF26">
    <property type="entry name" value="STAGE 0 SPORULATION PROTEIN A HOMOLOG"/>
    <property type="match status" value="1"/>
</dbReference>
<dbReference type="InterPro" id="IPR011006">
    <property type="entry name" value="CheY-like_superfamily"/>
</dbReference>
<evidence type="ECO:0000256" key="2">
    <source>
        <dbReference type="ARBA" id="ARBA00022553"/>
    </source>
</evidence>
<dbReference type="InterPro" id="IPR036388">
    <property type="entry name" value="WH-like_DNA-bd_sf"/>
</dbReference>
<evidence type="ECO:0000313" key="13">
    <source>
        <dbReference type="Proteomes" id="UP000474104"/>
    </source>
</evidence>
<comment type="function">
    <text evidence="7">May play the central regulatory role in sporulation. It may be an element of the effector pathway responsible for the activation of sporulation genes in response to nutritional stress. Spo0A may act in concert with spo0H (a sigma factor) to control the expression of some genes that are critical to the sporulation process.</text>
</comment>
<sequence length="241" mass="27249">MRRIFNMNKILLVEDDAEISAMLKHFLATENFEVVTASDGESACSKFFSDTFSLVLLDLMIPKMSGMEVMERIREHHTVPIIILSAKDTDSDKTLGLGLGADDYITKPFSVTEVLARIKANIRRSTQYARSEGGGQPGQTLKKGSLVMDLDQYLVTKQGSRIELTSKEFEILKLLLQNPKKVYTKEQIYSLVWNDAYLGDENAVNVHISRLRNKIEDNPRKPEYIVTVWGIGYKLGDVRDA</sequence>
<evidence type="ECO:0000256" key="5">
    <source>
        <dbReference type="ARBA" id="ARBA00023125"/>
    </source>
</evidence>
<dbReference type="AlphaFoldDB" id="A0A9X5CA29"/>
<comment type="caution">
    <text evidence="12">The sequence shown here is derived from an EMBL/GenBank/DDBJ whole genome shotgun (WGS) entry which is preliminary data.</text>
</comment>
<keyword evidence="5 9" id="KW-0238">DNA-binding</keyword>
<dbReference type="InterPro" id="IPR001867">
    <property type="entry name" value="OmpR/PhoB-type_DNA-bd"/>
</dbReference>
<dbReference type="CDD" id="cd00383">
    <property type="entry name" value="trans_reg_C"/>
    <property type="match status" value="1"/>
</dbReference>
<dbReference type="PANTHER" id="PTHR48111">
    <property type="entry name" value="REGULATOR OF RPOS"/>
    <property type="match status" value="1"/>
</dbReference>
<feature type="modified residue" description="4-aspartylphosphate" evidence="8">
    <location>
        <position position="58"/>
    </location>
</feature>
<evidence type="ECO:0000256" key="1">
    <source>
        <dbReference type="ARBA" id="ARBA00018672"/>
    </source>
</evidence>
<feature type="domain" description="Response regulatory" evidence="10">
    <location>
        <begin position="9"/>
        <end position="122"/>
    </location>
</feature>
<evidence type="ECO:0000256" key="4">
    <source>
        <dbReference type="ARBA" id="ARBA00023015"/>
    </source>
</evidence>
<dbReference type="InterPro" id="IPR001789">
    <property type="entry name" value="Sig_transdc_resp-reg_receiver"/>
</dbReference>
<dbReference type="Gene3D" id="6.10.250.690">
    <property type="match status" value="1"/>
</dbReference>
<dbReference type="Gene3D" id="1.10.10.10">
    <property type="entry name" value="Winged helix-like DNA-binding domain superfamily/Winged helix DNA-binding domain"/>
    <property type="match status" value="1"/>
</dbReference>
<dbReference type="SMART" id="SM00862">
    <property type="entry name" value="Trans_reg_C"/>
    <property type="match status" value="1"/>
</dbReference>
<keyword evidence="4" id="KW-0805">Transcription regulation</keyword>
<reference evidence="12 13" key="1">
    <citation type="submission" date="2019-07" db="EMBL/GenBank/DDBJ databases">
        <title>Draft genome sequences of 15 bacterial species constituting the stable defined intestinal microbiota of the GM15 gnotobiotic mouse model.</title>
        <authorList>
            <person name="Elie C."/>
            <person name="Mathieu A."/>
            <person name="Saliou A."/>
            <person name="Darnaud M."/>
            <person name="Leulier F."/>
            <person name="Tamellini A."/>
        </authorList>
    </citation>
    <scope>NUCLEOTIDE SEQUENCE [LARGE SCALE GENOMIC DNA]</scope>
    <source>
        <strain evidence="13">ASF 502</strain>
    </source>
</reference>
<dbReference type="PROSITE" id="PS51755">
    <property type="entry name" value="OMPR_PHOB"/>
    <property type="match status" value="1"/>
</dbReference>
<dbReference type="GO" id="GO:0000976">
    <property type="term" value="F:transcription cis-regulatory region binding"/>
    <property type="evidence" value="ECO:0007669"/>
    <property type="project" value="TreeGrafter"/>
</dbReference>
<dbReference type="OrthoDB" id="9790442at2"/>
<evidence type="ECO:0000259" key="10">
    <source>
        <dbReference type="PROSITE" id="PS50110"/>
    </source>
</evidence>
<dbReference type="GO" id="GO:0000156">
    <property type="term" value="F:phosphorelay response regulator activity"/>
    <property type="evidence" value="ECO:0007669"/>
    <property type="project" value="TreeGrafter"/>
</dbReference>
<proteinExistence type="predicted"/>
<evidence type="ECO:0000256" key="7">
    <source>
        <dbReference type="ARBA" id="ARBA00024867"/>
    </source>
</evidence>
<dbReference type="FunFam" id="3.40.50.2300:FF:000001">
    <property type="entry name" value="DNA-binding response regulator PhoB"/>
    <property type="match status" value="1"/>
</dbReference>
<dbReference type="GO" id="GO:0006355">
    <property type="term" value="P:regulation of DNA-templated transcription"/>
    <property type="evidence" value="ECO:0007669"/>
    <property type="project" value="InterPro"/>
</dbReference>
<dbReference type="CDD" id="cd17574">
    <property type="entry name" value="REC_OmpR"/>
    <property type="match status" value="1"/>
</dbReference>
<name>A0A9X5CA29_9FIRM</name>
<keyword evidence="2 8" id="KW-0597">Phosphoprotein</keyword>
<evidence type="ECO:0000256" key="6">
    <source>
        <dbReference type="ARBA" id="ARBA00023163"/>
    </source>
</evidence>
<dbReference type="Proteomes" id="UP000474104">
    <property type="component" value="Unassembled WGS sequence"/>
</dbReference>
<accession>A0A9X5CA29</accession>
<dbReference type="GO" id="GO:0032993">
    <property type="term" value="C:protein-DNA complex"/>
    <property type="evidence" value="ECO:0007669"/>
    <property type="project" value="TreeGrafter"/>
</dbReference>
<dbReference type="FunFam" id="1.10.10.10:FF:000018">
    <property type="entry name" value="DNA-binding response regulator ResD"/>
    <property type="match status" value="1"/>
</dbReference>
<organism evidence="12 13">
    <name type="scientific">Schaedlerella arabinosiphila</name>
    <dbReference type="NCBI Taxonomy" id="2044587"/>
    <lineage>
        <taxon>Bacteria</taxon>
        <taxon>Bacillati</taxon>
        <taxon>Bacillota</taxon>
        <taxon>Clostridia</taxon>
        <taxon>Lachnospirales</taxon>
        <taxon>Lachnospiraceae</taxon>
        <taxon>Schaedlerella</taxon>
    </lineage>
</organism>
<evidence type="ECO:0000256" key="3">
    <source>
        <dbReference type="ARBA" id="ARBA00023012"/>
    </source>
</evidence>
<evidence type="ECO:0000259" key="11">
    <source>
        <dbReference type="PROSITE" id="PS51755"/>
    </source>
</evidence>
<dbReference type="EMBL" id="VIRB01000111">
    <property type="protein sequence ID" value="NDO70546.1"/>
    <property type="molecule type" value="Genomic_DNA"/>
</dbReference>
<gene>
    <name evidence="12" type="ORF">FMM80_18620</name>
</gene>
<keyword evidence="3" id="KW-0902">Two-component regulatory system</keyword>
<dbReference type="PROSITE" id="PS50110">
    <property type="entry name" value="RESPONSE_REGULATORY"/>
    <property type="match status" value="1"/>
</dbReference>
<dbReference type="GO" id="GO:0005829">
    <property type="term" value="C:cytosol"/>
    <property type="evidence" value="ECO:0007669"/>
    <property type="project" value="TreeGrafter"/>
</dbReference>
<feature type="domain" description="OmpR/PhoB-type" evidence="11">
    <location>
        <begin position="138"/>
        <end position="237"/>
    </location>
</feature>
<dbReference type="SUPFAM" id="SSF52172">
    <property type="entry name" value="CheY-like"/>
    <property type="match status" value="1"/>
</dbReference>
<keyword evidence="6" id="KW-0804">Transcription</keyword>
<dbReference type="Gene3D" id="3.40.50.2300">
    <property type="match status" value="1"/>
</dbReference>
<dbReference type="SMART" id="SM00448">
    <property type="entry name" value="REC"/>
    <property type="match status" value="1"/>
</dbReference>
<dbReference type="Pfam" id="PF00486">
    <property type="entry name" value="Trans_reg_C"/>
    <property type="match status" value="1"/>
</dbReference>
<feature type="DNA-binding region" description="OmpR/PhoB-type" evidence="9">
    <location>
        <begin position="138"/>
        <end position="237"/>
    </location>
</feature>